<gene>
    <name evidence="2" type="ORF">C8D85_0482</name>
</gene>
<evidence type="ECO:0000313" key="2">
    <source>
        <dbReference type="EMBL" id="TDR15128.1"/>
    </source>
</evidence>
<protein>
    <submittedName>
        <fullName evidence="2">Type II secretory pathway component PulF</fullName>
    </submittedName>
</protein>
<dbReference type="AlphaFoldDB" id="A0A4R6XH19"/>
<accession>A0A4R6XH19</accession>
<keyword evidence="3" id="KW-1185">Reference proteome</keyword>
<feature type="transmembrane region" description="Helical" evidence="1">
    <location>
        <begin position="152"/>
        <end position="170"/>
    </location>
</feature>
<comment type="caution">
    <text evidence="2">The sequence shown here is derived from an EMBL/GenBank/DDBJ whole genome shotgun (WGS) entry which is preliminary data.</text>
</comment>
<feature type="transmembrane region" description="Helical" evidence="1">
    <location>
        <begin position="176"/>
        <end position="196"/>
    </location>
</feature>
<sequence>MSWYYFNDRLILEFSSHHLACQYACLHGFPLTSIKSVQIKPFEPKQGLHYCNQILSLCENGHSLQSALLNLQANHFQKKDQFAVIAIQSQLAQGQSIAESLTRFLPSNLASLGHSIRQDGTEENKLSSIKVLREALYEQVTLSGQLVKCLTYPYLIIQSSFLLGLISNLLNNSNSLPLMVYWLIVSLMQYLLFCYINKGHLYTMLCSILHSFQVRRTLMLLSALLKSGQTLQNSIHILMHTTSKKSRLQLIEIHLKLLSGKKVCECLPLQWLSANSQASFKELDKTGDLITPLEQSIDYWRTYNDTRLRWLSKAFPIVGILVASLFVTKTMIALYAPFLESNYFGS</sequence>
<feature type="transmembrane region" description="Helical" evidence="1">
    <location>
        <begin position="314"/>
        <end position="336"/>
    </location>
</feature>
<dbReference type="OrthoDB" id="6105118at2"/>
<reference evidence="2 3" key="1">
    <citation type="submission" date="2019-03" db="EMBL/GenBank/DDBJ databases">
        <title>Genomic Encyclopedia of Type Strains, Phase IV (KMG-IV): sequencing the most valuable type-strain genomes for metagenomic binning, comparative biology and taxonomic classification.</title>
        <authorList>
            <person name="Goeker M."/>
        </authorList>
    </citation>
    <scope>NUCLEOTIDE SEQUENCE [LARGE SCALE GENOMIC DNA]</scope>
    <source>
        <strain evidence="2 3">DSM 5604</strain>
    </source>
</reference>
<organism evidence="2 3">
    <name type="scientific">Marinomonas communis</name>
    <dbReference type="NCBI Taxonomy" id="28254"/>
    <lineage>
        <taxon>Bacteria</taxon>
        <taxon>Pseudomonadati</taxon>
        <taxon>Pseudomonadota</taxon>
        <taxon>Gammaproteobacteria</taxon>
        <taxon>Oceanospirillales</taxon>
        <taxon>Oceanospirillaceae</taxon>
        <taxon>Marinomonas</taxon>
    </lineage>
</organism>
<keyword evidence="1" id="KW-0812">Transmembrane</keyword>
<evidence type="ECO:0000256" key="1">
    <source>
        <dbReference type="SAM" id="Phobius"/>
    </source>
</evidence>
<keyword evidence="1" id="KW-1133">Transmembrane helix</keyword>
<keyword evidence="1" id="KW-0472">Membrane</keyword>
<dbReference type="RefSeq" id="WP_133559759.1">
    <property type="nucleotide sequence ID" value="NZ_SNZA01000001.1"/>
</dbReference>
<name>A0A4R6XH19_9GAMM</name>
<proteinExistence type="predicted"/>
<dbReference type="Proteomes" id="UP000295729">
    <property type="component" value="Unassembled WGS sequence"/>
</dbReference>
<dbReference type="EMBL" id="SNZA01000001">
    <property type="protein sequence ID" value="TDR15128.1"/>
    <property type="molecule type" value="Genomic_DNA"/>
</dbReference>
<evidence type="ECO:0000313" key="3">
    <source>
        <dbReference type="Proteomes" id="UP000295729"/>
    </source>
</evidence>